<evidence type="ECO:0000313" key="5">
    <source>
        <dbReference type="EMBL" id="MBP3983681.1"/>
    </source>
</evidence>
<dbReference type="SUPFAM" id="SSF102405">
    <property type="entry name" value="MCP/YpsA-like"/>
    <property type="match status" value="1"/>
</dbReference>
<dbReference type="NCBIfam" id="TIGR00732">
    <property type="entry name" value="dprA"/>
    <property type="match status" value="1"/>
</dbReference>
<feature type="domain" description="Smf/DprA SLOG" evidence="3">
    <location>
        <begin position="82"/>
        <end position="289"/>
    </location>
</feature>
<comment type="caution">
    <text evidence="5">The sequence shown here is derived from an EMBL/GenBank/DDBJ whole genome shotgun (WGS) entry which is preliminary data.</text>
</comment>
<reference evidence="5" key="1">
    <citation type="journal article" date="2016" name="Int. J. Syst. Evol. Microbiol.">
        <title>Pseudoxanthomonas helianthi sp. nov., isolated from roots of Jerusalem artichoke (Helianthus tuberosus).</title>
        <authorList>
            <person name="Kittiwongwattana C."/>
            <person name="Thawai C."/>
        </authorList>
    </citation>
    <scope>NUCLEOTIDE SEQUENCE</scope>
    <source>
        <strain evidence="5">110414</strain>
    </source>
</reference>
<name>A0A940X274_9GAMM</name>
<dbReference type="Pfam" id="PF17782">
    <property type="entry name" value="WHD_DprA"/>
    <property type="match status" value="1"/>
</dbReference>
<proteinExistence type="inferred from homology"/>
<comment type="similarity">
    <text evidence="1">Belongs to the DprA/Smf family.</text>
</comment>
<evidence type="ECO:0000256" key="1">
    <source>
        <dbReference type="ARBA" id="ARBA00006525"/>
    </source>
</evidence>
<feature type="domain" description="DprA winged helix" evidence="4">
    <location>
        <begin position="335"/>
        <end position="390"/>
    </location>
</feature>
<protein>
    <submittedName>
        <fullName evidence="5">DNA-processing protein DprA</fullName>
    </submittedName>
</protein>
<reference evidence="5" key="2">
    <citation type="submission" date="2021-03" db="EMBL/GenBank/DDBJ databases">
        <authorList>
            <person name="Cao W."/>
        </authorList>
    </citation>
    <scope>NUCLEOTIDE SEQUENCE</scope>
    <source>
        <strain evidence="5">110414</strain>
    </source>
</reference>
<evidence type="ECO:0000256" key="2">
    <source>
        <dbReference type="SAM" id="MobiDB-lite"/>
    </source>
</evidence>
<evidence type="ECO:0000259" key="3">
    <source>
        <dbReference type="Pfam" id="PF02481"/>
    </source>
</evidence>
<gene>
    <name evidence="5" type="primary">dprA</name>
    <name evidence="5" type="ORF">J5837_04510</name>
</gene>
<dbReference type="EMBL" id="JAGKTC010000001">
    <property type="protein sequence ID" value="MBP3983681.1"/>
    <property type="molecule type" value="Genomic_DNA"/>
</dbReference>
<accession>A0A940X274</accession>
<feature type="region of interest" description="Disordered" evidence="2">
    <location>
        <begin position="310"/>
        <end position="339"/>
    </location>
</feature>
<dbReference type="PANTHER" id="PTHR43022:SF1">
    <property type="entry name" value="PROTEIN SMF"/>
    <property type="match status" value="1"/>
</dbReference>
<dbReference type="InterPro" id="IPR036388">
    <property type="entry name" value="WH-like_DNA-bd_sf"/>
</dbReference>
<dbReference type="InterPro" id="IPR057666">
    <property type="entry name" value="DrpA_SLOG"/>
</dbReference>
<dbReference type="Proteomes" id="UP000673447">
    <property type="component" value="Unassembled WGS sequence"/>
</dbReference>
<sequence>MLDDTPEDRAALLALVLAGGAMVARRALLDVHHASPAAALAAGRTAWRAAGLNDEQVDRLRQPDAALYECGLAWLQLPNHHLIGWHHPDYPPLLRRLSSPPLALFVDGDPALLWHPTVAVVGSRAPSAGGRDNAHAFARALAAAGVAIASGLASGVDAAAHEAALAVRDGLTIAVLGTGPDLAYPPHHAGLRDRIAARGAVVSEHPPGTAAKPAHFPSRNRILAGLALGTLVIEAAERSGALITARQAADAGREVFAVPGSIHNPLARGCHRLIRDGAGLVESAEEVLAGIGPLADDLASELRARLAVEPAGAGPARDGSGAKASRAGPAPAGFDPASGRDPDYQRLWLALGHDPTGMDLLAERTGLTAAELSSMLLVMELEGRVAVEHGRYARKAGSFHRHGVVDAG</sequence>
<evidence type="ECO:0000313" key="6">
    <source>
        <dbReference type="Proteomes" id="UP000673447"/>
    </source>
</evidence>
<evidence type="ECO:0000259" key="4">
    <source>
        <dbReference type="Pfam" id="PF17782"/>
    </source>
</evidence>
<dbReference type="InterPro" id="IPR041614">
    <property type="entry name" value="DprA_WH"/>
</dbReference>
<dbReference type="Gene3D" id="1.10.10.10">
    <property type="entry name" value="Winged helix-like DNA-binding domain superfamily/Winged helix DNA-binding domain"/>
    <property type="match status" value="1"/>
</dbReference>
<dbReference type="InterPro" id="IPR003488">
    <property type="entry name" value="DprA"/>
</dbReference>
<keyword evidence="6" id="KW-1185">Reference proteome</keyword>
<dbReference type="Pfam" id="PF02481">
    <property type="entry name" value="DNA_processg_A"/>
    <property type="match status" value="1"/>
</dbReference>
<dbReference type="PANTHER" id="PTHR43022">
    <property type="entry name" value="PROTEIN SMF"/>
    <property type="match status" value="1"/>
</dbReference>
<dbReference type="GO" id="GO:0009294">
    <property type="term" value="P:DNA-mediated transformation"/>
    <property type="evidence" value="ECO:0007669"/>
    <property type="project" value="InterPro"/>
</dbReference>
<dbReference type="Gene3D" id="3.40.50.450">
    <property type="match status" value="1"/>
</dbReference>
<dbReference type="AlphaFoldDB" id="A0A940X274"/>
<organism evidence="5 6">
    <name type="scientific">Pseudoxanthomonas helianthi</name>
    <dbReference type="NCBI Taxonomy" id="1453541"/>
    <lineage>
        <taxon>Bacteria</taxon>
        <taxon>Pseudomonadati</taxon>
        <taxon>Pseudomonadota</taxon>
        <taxon>Gammaproteobacteria</taxon>
        <taxon>Lysobacterales</taxon>
        <taxon>Lysobacteraceae</taxon>
        <taxon>Pseudoxanthomonas</taxon>
    </lineage>
</organism>
<dbReference type="RefSeq" id="WP_210535511.1">
    <property type="nucleotide sequence ID" value="NZ_JAGKTC010000001.1"/>
</dbReference>